<sequence length="260" mass="28628">MKLHIIERTEGDTPAEKRPVIVFLHGLFGRARNLGFLQRATASNFRTIAPDLRNHGDSPHGPASYSAMAEDVLETLSAHHINRFALVGHSMGGKVAMHLALKHPDRVSRLLVADMAPAPTRHGQSAMIERLKTLTFPPTLDRKEALALLDPITGSRAVSELMGQNLRLGDQPGWAIGFDELADAITHIEGWEAPQTLPYEGPTLFLRGELSPYVQESHHPTIHALFPQAQIETLPNAGHWLHVDQPKGFLAQMTPFLSAQ</sequence>
<dbReference type="PANTHER" id="PTHR46118">
    <property type="entry name" value="PROTEIN ABHD11"/>
    <property type="match status" value="1"/>
</dbReference>
<evidence type="ECO:0000313" key="4">
    <source>
        <dbReference type="Proteomes" id="UP001062443"/>
    </source>
</evidence>
<evidence type="ECO:0000256" key="1">
    <source>
        <dbReference type="ARBA" id="ARBA00022801"/>
    </source>
</evidence>
<keyword evidence="4" id="KW-1185">Reference proteome</keyword>
<dbReference type="PRINTS" id="PR00412">
    <property type="entry name" value="EPOXHYDRLASE"/>
</dbReference>
<name>A0ABQ0QKS3_9PROT</name>
<dbReference type="RefSeq" id="WP_068170009.1">
    <property type="nucleotide sequence ID" value="NZ_BAQB01000031.1"/>
</dbReference>
<reference evidence="3" key="1">
    <citation type="submission" date="2013-04" db="EMBL/GenBank/DDBJ databases">
        <title>The genome sequencing project of 58 acetic acid bacteria.</title>
        <authorList>
            <person name="Okamoto-Kainuma A."/>
            <person name="Ishikawa M."/>
            <person name="Umino S."/>
            <person name="Koizumi Y."/>
            <person name="Shiwa Y."/>
            <person name="Yoshikawa H."/>
            <person name="Matsutani M."/>
            <person name="Matsushita K."/>
        </authorList>
    </citation>
    <scope>NUCLEOTIDE SEQUENCE</scope>
    <source>
        <strain evidence="3">NBRC 106556</strain>
    </source>
</reference>
<dbReference type="PRINTS" id="PR00111">
    <property type="entry name" value="ABHYDROLASE"/>
</dbReference>
<dbReference type="InterPro" id="IPR029058">
    <property type="entry name" value="AB_hydrolase_fold"/>
</dbReference>
<dbReference type="InterPro" id="IPR000639">
    <property type="entry name" value="Epox_hydrolase-like"/>
</dbReference>
<dbReference type="Pfam" id="PF00561">
    <property type="entry name" value="Abhydrolase_1"/>
    <property type="match status" value="1"/>
</dbReference>
<gene>
    <name evidence="3" type="ORF">AA106556_1771</name>
</gene>
<comment type="caution">
    <text evidence="3">The sequence shown here is derived from an EMBL/GenBank/DDBJ whole genome shotgun (WGS) entry which is preliminary data.</text>
</comment>
<dbReference type="Gene3D" id="3.40.50.1820">
    <property type="entry name" value="alpha/beta hydrolase"/>
    <property type="match status" value="1"/>
</dbReference>
<dbReference type="InterPro" id="IPR000073">
    <property type="entry name" value="AB_hydrolase_1"/>
</dbReference>
<dbReference type="Proteomes" id="UP001062443">
    <property type="component" value="Unassembled WGS sequence"/>
</dbReference>
<evidence type="ECO:0000259" key="2">
    <source>
        <dbReference type="Pfam" id="PF00561"/>
    </source>
</evidence>
<dbReference type="SUPFAM" id="SSF53474">
    <property type="entry name" value="alpha/beta-Hydrolases"/>
    <property type="match status" value="1"/>
</dbReference>
<accession>A0ABQ0QKS3</accession>
<dbReference type="PANTHER" id="PTHR46118:SF4">
    <property type="entry name" value="PROTEIN ABHD11"/>
    <property type="match status" value="1"/>
</dbReference>
<evidence type="ECO:0000313" key="3">
    <source>
        <dbReference type="EMBL" id="GBR48367.1"/>
    </source>
</evidence>
<proteinExistence type="predicted"/>
<keyword evidence="1" id="KW-0378">Hydrolase</keyword>
<feature type="domain" description="AB hydrolase-1" evidence="2">
    <location>
        <begin position="19"/>
        <end position="245"/>
    </location>
</feature>
<organism evidence="3 4">
    <name type="scientific">Neokomagataea tanensis NBRC 106556</name>
    <dbReference type="NCBI Taxonomy" id="1223519"/>
    <lineage>
        <taxon>Bacteria</taxon>
        <taxon>Pseudomonadati</taxon>
        <taxon>Pseudomonadota</taxon>
        <taxon>Alphaproteobacteria</taxon>
        <taxon>Acetobacterales</taxon>
        <taxon>Acetobacteraceae</taxon>
        <taxon>Neokomagataea</taxon>
    </lineage>
</organism>
<protein>
    <submittedName>
        <fullName evidence="3">Esterase</fullName>
    </submittedName>
</protein>
<dbReference type="EMBL" id="BAQB01000031">
    <property type="protein sequence ID" value="GBR48367.1"/>
    <property type="molecule type" value="Genomic_DNA"/>
</dbReference>